<dbReference type="InterPro" id="IPR013783">
    <property type="entry name" value="Ig-like_fold"/>
</dbReference>
<dbReference type="InterPro" id="IPR029058">
    <property type="entry name" value="AB_hydrolase_fold"/>
</dbReference>
<dbReference type="AlphaFoldDB" id="A0A7D7LQ11"/>
<keyword evidence="4" id="KW-1185">Reference proteome</keyword>
<evidence type="ECO:0000313" key="4">
    <source>
        <dbReference type="Proteomes" id="UP000539710"/>
    </source>
</evidence>
<dbReference type="EMBL" id="CP059472">
    <property type="protein sequence ID" value="QMS98174.1"/>
    <property type="molecule type" value="Genomic_DNA"/>
</dbReference>
<protein>
    <submittedName>
        <fullName evidence="2">Carbohydrate esterase</fullName>
    </submittedName>
</protein>
<name>A0A7D7LQ11_9FLAO</name>
<dbReference type="Proteomes" id="UP000515349">
    <property type="component" value="Chromosome"/>
</dbReference>
<dbReference type="KEGG" id="cbau:H1R16_10795"/>
<proteinExistence type="predicted"/>
<dbReference type="PANTHER" id="PTHR48098:SF6">
    <property type="entry name" value="FERRI-BACILLIBACTIN ESTERASE BESA"/>
    <property type="match status" value="1"/>
</dbReference>
<organism evidence="2 3">
    <name type="scientific">Marnyiella aurantia</name>
    <dbReference type="NCBI Taxonomy" id="2758037"/>
    <lineage>
        <taxon>Bacteria</taxon>
        <taxon>Pseudomonadati</taxon>
        <taxon>Bacteroidota</taxon>
        <taxon>Flavobacteriia</taxon>
        <taxon>Flavobacteriales</taxon>
        <taxon>Weeksellaceae</taxon>
        <taxon>Marnyiella</taxon>
    </lineage>
</organism>
<dbReference type="InterPro" id="IPR000801">
    <property type="entry name" value="Esterase-like"/>
</dbReference>
<reference evidence="2 3" key="1">
    <citation type="submission" date="2020-07" db="EMBL/GenBank/DDBJ databases">
        <title>Chryseobacterium sp.cx-624.</title>
        <authorList>
            <person name="Yang C."/>
        </authorList>
    </citation>
    <scope>NUCLEOTIDE SEQUENCE [LARGE SCALE GENOMIC DNA]</scope>
    <source>
        <strain evidence="3">cx-624</strain>
        <strain evidence="2">Cx-624</strain>
    </source>
</reference>
<dbReference type="InterPro" id="IPR014756">
    <property type="entry name" value="Ig_E-set"/>
</dbReference>
<gene>
    <name evidence="2" type="ORF">H1R16_10795</name>
    <name evidence="1" type="ORF">H2507_04670</name>
</gene>
<dbReference type="Gene3D" id="2.60.40.10">
    <property type="entry name" value="Immunoglobulins"/>
    <property type="match status" value="1"/>
</dbReference>
<dbReference type="PANTHER" id="PTHR48098">
    <property type="entry name" value="ENTEROCHELIN ESTERASE-RELATED"/>
    <property type="match status" value="1"/>
</dbReference>
<dbReference type="SUPFAM" id="SSF81296">
    <property type="entry name" value="E set domains"/>
    <property type="match status" value="1"/>
</dbReference>
<dbReference type="InterPro" id="IPR050583">
    <property type="entry name" value="Mycobacterial_A85_antigen"/>
</dbReference>
<evidence type="ECO:0000313" key="1">
    <source>
        <dbReference type="EMBL" id="MBA5246460.1"/>
    </source>
</evidence>
<dbReference type="Gene3D" id="3.40.50.1820">
    <property type="entry name" value="alpha/beta hydrolase"/>
    <property type="match status" value="1"/>
</dbReference>
<reference evidence="4" key="2">
    <citation type="submission" date="2020-07" db="EMBL/GenBank/DDBJ databases">
        <title>Flavobacterium sp. xlx-214.</title>
        <authorList>
            <person name="Yang C."/>
        </authorList>
    </citation>
    <scope>NUCLEOTIDE SEQUENCE [LARGE SCALE GENOMIC DNA]</scope>
    <source>
        <strain evidence="4">CX-624</strain>
    </source>
</reference>
<dbReference type="RefSeq" id="WP_181886540.1">
    <property type="nucleotide sequence ID" value="NZ_CP059472.1"/>
</dbReference>
<sequence length="378" mass="44237">MKFNLISAENDERPVYITGNFNNWDSRDGDFMLEKLEADTYSIDIPAHLLPDNIEYKFTKGGWENVEIDRYGNITRNRKALKGDETNDMVEKWRTNWGPFKDEFFPIIELISEEFAIPQLDKTRKIWALLPHNYYKTDRSYPVLYLQDAQNLFHEGSPFGNWEIDRKMSILAEYGRGDLIIIAIENGHQDRISEYILDSDSIAQNAEGKKYVRFLADTLKPFVDTTYRTLSEREFTGIGGSSLGGLISIYGGFLYPEVYSKLMIFSPSLWVNPDYDFPMMNFKSPYSTKVYMYGGLQEGADMAERMREFEKRMEGSENQYSVQFDFKLSFNPEGRHQEFYWSQEFPRAVEWLFFDSHEDPKELSERAVADKTKDISQS</sequence>
<evidence type="ECO:0000313" key="3">
    <source>
        <dbReference type="Proteomes" id="UP000515349"/>
    </source>
</evidence>
<evidence type="ECO:0000313" key="2">
    <source>
        <dbReference type="EMBL" id="QMS98174.1"/>
    </source>
</evidence>
<reference evidence="1" key="3">
    <citation type="submission" date="2020-07" db="EMBL/GenBank/DDBJ databases">
        <authorList>
            <person name="Yang C."/>
        </authorList>
    </citation>
    <scope>NUCLEOTIDE SEQUENCE</scope>
    <source>
        <strain evidence="1">Cx-624</strain>
    </source>
</reference>
<dbReference type="SUPFAM" id="SSF53474">
    <property type="entry name" value="alpha/beta-Hydrolases"/>
    <property type="match status" value="1"/>
</dbReference>
<dbReference type="Proteomes" id="UP000539710">
    <property type="component" value="Unassembled WGS sequence"/>
</dbReference>
<dbReference type="Pfam" id="PF00756">
    <property type="entry name" value="Esterase"/>
    <property type="match status" value="1"/>
</dbReference>
<dbReference type="EMBL" id="JACEUX010000001">
    <property type="protein sequence ID" value="MBA5246460.1"/>
    <property type="molecule type" value="Genomic_DNA"/>
</dbReference>
<accession>A0A7D7LQ11</accession>